<accession>A0ACA9Y4Q4</accession>
<evidence type="ECO:0000313" key="1">
    <source>
        <dbReference type="EMBL" id="CAH6719961.1"/>
    </source>
</evidence>
<dbReference type="EMBL" id="CALSDN010000003">
    <property type="protein sequence ID" value="CAH6719961.1"/>
    <property type="molecule type" value="Genomic_DNA"/>
</dbReference>
<gene>
    <name evidence="1" type="ORF">CLIB1444_03S01332</name>
</gene>
<evidence type="ECO:0000313" key="2">
    <source>
        <dbReference type="Proteomes" id="UP001152531"/>
    </source>
</evidence>
<comment type="caution">
    <text evidence="1">The sequence shown here is derived from an EMBL/GenBank/DDBJ whole genome shotgun (WGS) entry which is preliminary data.</text>
</comment>
<reference evidence="1" key="1">
    <citation type="submission" date="2022-06" db="EMBL/GenBank/DDBJ databases">
        <authorList>
            <person name="Legras J.-L."/>
            <person name="Devillers H."/>
            <person name="Grondin C."/>
        </authorList>
    </citation>
    <scope>NUCLEOTIDE SEQUENCE</scope>
    <source>
        <strain evidence="1">CLIB 1444</strain>
    </source>
</reference>
<dbReference type="Proteomes" id="UP001152531">
    <property type="component" value="Unassembled WGS sequence"/>
</dbReference>
<name>A0ACA9Y4Q4_9ASCO</name>
<keyword evidence="2" id="KW-1185">Reference proteome</keyword>
<organism evidence="1 2">
    <name type="scientific">[Candida] jaroonii</name>
    <dbReference type="NCBI Taxonomy" id="467808"/>
    <lineage>
        <taxon>Eukaryota</taxon>
        <taxon>Fungi</taxon>
        <taxon>Dikarya</taxon>
        <taxon>Ascomycota</taxon>
        <taxon>Saccharomycotina</taxon>
        <taxon>Pichiomycetes</taxon>
        <taxon>Debaryomycetaceae</taxon>
        <taxon>Yamadazyma</taxon>
    </lineage>
</organism>
<proteinExistence type="predicted"/>
<sequence length="147" mass="16996">MGTFGFEVFDDDMACDALAYVQSMDKPFEKFEQCFDSVLTEEYIDSEEAQEALAYSMIMIAFIDMKKIDGRSDQQLGVPYRERVVDIEKKFKDQWASYDQKPLVKKCIDALERIKKPQVSELYDLWNESDGIDGWYPVVDGIIADLS</sequence>
<protein>
    <submittedName>
        <fullName evidence="1">Uncharacterized protein</fullName>
    </submittedName>
</protein>